<dbReference type="EMBL" id="QTSX02002855">
    <property type="protein sequence ID" value="KAJ9074532.1"/>
    <property type="molecule type" value="Genomic_DNA"/>
</dbReference>
<dbReference type="Proteomes" id="UP001165960">
    <property type="component" value="Unassembled WGS sequence"/>
</dbReference>
<evidence type="ECO:0000313" key="1">
    <source>
        <dbReference type="EMBL" id="KAJ9074532.1"/>
    </source>
</evidence>
<organism evidence="1 2">
    <name type="scientific">Entomophthora muscae</name>
    <dbReference type="NCBI Taxonomy" id="34485"/>
    <lineage>
        <taxon>Eukaryota</taxon>
        <taxon>Fungi</taxon>
        <taxon>Fungi incertae sedis</taxon>
        <taxon>Zoopagomycota</taxon>
        <taxon>Entomophthoromycotina</taxon>
        <taxon>Entomophthoromycetes</taxon>
        <taxon>Entomophthorales</taxon>
        <taxon>Entomophthoraceae</taxon>
        <taxon>Entomophthora</taxon>
    </lineage>
</organism>
<reference evidence="1" key="1">
    <citation type="submission" date="2022-04" db="EMBL/GenBank/DDBJ databases">
        <title>Genome of the entomopathogenic fungus Entomophthora muscae.</title>
        <authorList>
            <person name="Elya C."/>
            <person name="Lovett B.R."/>
            <person name="Lee E."/>
            <person name="Macias A.M."/>
            <person name="Hajek A.E."/>
            <person name="De Bivort B.L."/>
            <person name="Kasson M.T."/>
            <person name="De Fine Licht H.H."/>
            <person name="Stajich J.E."/>
        </authorList>
    </citation>
    <scope>NUCLEOTIDE SEQUENCE</scope>
    <source>
        <strain evidence="1">Berkeley</strain>
    </source>
</reference>
<comment type="caution">
    <text evidence="1">The sequence shown here is derived from an EMBL/GenBank/DDBJ whole genome shotgun (WGS) entry which is preliminary data.</text>
</comment>
<protein>
    <submittedName>
        <fullName evidence="1">Uncharacterized protein</fullName>
    </submittedName>
</protein>
<gene>
    <name evidence="1" type="ORF">DSO57_1005555</name>
</gene>
<proteinExistence type="predicted"/>
<sequence length="95" mass="10760">MISLEVQMILFGKEAPHISILSSVTITHFTSFNCLPPSVSHSHSAFDSKLAGDLPIHSEFDFEFKFTVDLVKVASPIYPLNMKEEQCLEEWTKDM</sequence>
<evidence type="ECO:0000313" key="2">
    <source>
        <dbReference type="Proteomes" id="UP001165960"/>
    </source>
</evidence>
<name>A0ACC2TJ70_9FUNG</name>
<keyword evidence="2" id="KW-1185">Reference proteome</keyword>
<accession>A0ACC2TJ70</accession>